<dbReference type="Pfam" id="PF20126">
    <property type="entry name" value="TumE"/>
    <property type="match status" value="1"/>
</dbReference>
<evidence type="ECO:0000313" key="1">
    <source>
        <dbReference type="EMBL" id="MCQ8896499.1"/>
    </source>
</evidence>
<organism evidence="1 2">
    <name type="scientific">Limnobacter humi</name>
    <dbReference type="NCBI Taxonomy" id="1778671"/>
    <lineage>
        <taxon>Bacteria</taxon>
        <taxon>Pseudomonadati</taxon>
        <taxon>Pseudomonadota</taxon>
        <taxon>Betaproteobacteria</taxon>
        <taxon>Burkholderiales</taxon>
        <taxon>Burkholderiaceae</taxon>
        <taxon>Limnobacter</taxon>
    </lineage>
</organism>
<comment type="caution">
    <text evidence="1">The sequence shown here is derived from an EMBL/GenBank/DDBJ whole genome shotgun (WGS) entry which is preliminary data.</text>
</comment>
<proteinExistence type="predicted"/>
<dbReference type="Proteomes" id="UP001204142">
    <property type="component" value="Unassembled WGS sequence"/>
</dbReference>
<dbReference type="InterPro" id="IPR045397">
    <property type="entry name" value="TumE-like"/>
</dbReference>
<sequence>MKAIPVLKAKEIREDGTIVEVVVWKLPARLEPCIHSFKYRLYYGLPGVCRIRYDNELGKGDHRHVDGQEFPYRFRNLETLLTDFQHDIQAWGSDHESDH</sequence>
<dbReference type="EMBL" id="JANIGO010000002">
    <property type="protein sequence ID" value="MCQ8896499.1"/>
    <property type="molecule type" value="Genomic_DNA"/>
</dbReference>
<name>A0ABT1WJA0_9BURK</name>
<protein>
    <submittedName>
        <fullName evidence="1">DUF6516 family protein</fullName>
    </submittedName>
</protein>
<accession>A0ABT1WJA0</accession>
<keyword evidence="2" id="KW-1185">Reference proteome</keyword>
<gene>
    <name evidence="1" type="ORF">NQT62_08650</name>
</gene>
<evidence type="ECO:0000313" key="2">
    <source>
        <dbReference type="Proteomes" id="UP001204142"/>
    </source>
</evidence>
<reference evidence="1 2" key="1">
    <citation type="submission" date="2022-07" db="EMBL/GenBank/DDBJ databases">
        <authorList>
            <person name="Xamxidin M."/>
            <person name="Wu M."/>
        </authorList>
    </citation>
    <scope>NUCLEOTIDE SEQUENCE [LARGE SCALE GENOMIC DNA]</scope>
    <source>
        <strain evidence="1 2">NBRC 111650</strain>
    </source>
</reference>
<dbReference type="RefSeq" id="WP_256764279.1">
    <property type="nucleotide sequence ID" value="NZ_JANIGO010000002.1"/>
</dbReference>